<organism evidence="1 2">
    <name type="scientific">Nocardioides hankookensis</name>
    <dbReference type="NCBI Taxonomy" id="443157"/>
    <lineage>
        <taxon>Bacteria</taxon>
        <taxon>Bacillati</taxon>
        <taxon>Actinomycetota</taxon>
        <taxon>Actinomycetes</taxon>
        <taxon>Propionibacteriales</taxon>
        <taxon>Nocardioidaceae</taxon>
        <taxon>Nocardioides</taxon>
    </lineage>
</organism>
<comment type="caution">
    <text evidence="1">The sequence shown here is derived from an EMBL/GenBank/DDBJ whole genome shotgun (WGS) entry which is preliminary data.</text>
</comment>
<dbReference type="Proteomes" id="UP001596135">
    <property type="component" value="Unassembled WGS sequence"/>
</dbReference>
<proteinExistence type="predicted"/>
<dbReference type="EMBL" id="JBHSRJ010000009">
    <property type="protein sequence ID" value="MFC6045282.1"/>
    <property type="molecule type" value="Genomic_DNA"/>
</dbReference>
<evidence type="ECO:0000313" key="1">
    <source>
        <dbReference type="EMBL" id="MFC6045282.1"/>
    </source>
</evidence>
<name>A0ABW1LPS6_9ACTN</name>
<keyword evidence="2" id="KW-1185">Reference proteome</keyword>
<protein>
    <submittedName>
        <fullName evidence="1">Uncharacterized protein</fullName>
    </submittedName>
</protein>
<sequence>MKWRPAVRVERGEKLLAHAAAAEGRIGGSRDALYVVRPLGSGALEETVRIPWEDVQSADWDQDSSTLRVVEVGSWGEQRPEHLLTLEEPGLLLQLVRERVTASIVLQRHVAVSGRRGVRVIARRAPNGQHPVQWIYEYDEGVDPADPAVQAAATEALEAARADVGVD</sequence>
<evidence type="ECO:0000313" key="2">
    <source>
        <dbReference type="Proteomes" id="UP001596135"/>
    </source>
</evidence>
<gene>
    <name evidence="1" type="ORF">ACFPYL_19515</name>
</gene>
<reference evidence="2" key="1">
    <citation type="journal article" date="2019" name="Int. J. Syst. Evol. Microbiol.">
        <title>The Global Catalogue of Microorganisms (GCM) 10K type strain sequencing project: providing services to taxonomists for standard genome sequencing and annotation.</title>
        <authorList>
            <consortium name="The Broad Institute Genomics Platform"/>
            <consortium name="The Broad Institute Genome Sequencing Center for Infectious Disease"/>
            <person name="Wu L."/>
            <person name="Ma J."/>
        </authorList>
    </citation>
    <scope>NUCLEOTIDE SEQUENCE [LARGE SCALE GENOMIC DNA]</scope>
    <source>
        <strain evidence="2">CCUG 54522</strain>
    </source>
</reference>
<accession>A0ABW1LPS6</accession>
<dbReference type="RefSeq" id="WP_379158211.1">
    <property type="nucleotide sequence ID" value="NZ_JBHSRJ010000009.1"/>
</dbReference>